<gene>
    <name evidence="2" type="ORF">QQ008_15340</name>
</gene>
<keyword evidence="3" id="KW-1185">Reference proteome</keyword>
<keyword evidence="1" id="KW-0472">Membrane</keyword>
<keyword evidence="1" id="KW-1133">Transmembrane helix</keyword>
<dbReference type="PANTHER" id="PTHR34219">
    <property type="entry name" value="IRON-REGULATED INNER MEMBRANE PROTEIN-RELATED"/>
    <property type="match status" value="1"/>
</dbReference>
<feature type="transmembrane region" description="Helical" evidence="1">
    <location>
        <begin position="196"/>
        <end position="221"/>
    </location>
</feature>
<feature type="transmembrane region" description="Helical" evidence="1">
    <location>
        <begin position="144"/>
        <end position="164"/>
    </location>
</feature>
<proteinExistence type="predicted"/>
<dbReference type="InterPro" id="IPR005625">
    <property type="entry name" value="PepSY-ass_TM"/>
</dbReference>
<evidence type="ECO:0000313" key="2">
    <source>
        <dbReference type="EMBL" id="MDN5202762.1"/>
    </source>
</evidence>
<sequence length="399" mass="45890">MANKRLKKIIRQTHLYLGLVSGLVVFIIAITGCCWVFRAEITRMIDGDRSVEAEDRPFITPEQAKAFALKIYPDKQIHGTAYGHATDPVEVIFYEAEPEFYHSVYLNPYSGEVLDNKNHREGFFWFVLKGHLYLWLPKAIGSQLTGYGTMIFVVMLITGVILWWPKNKKNRKQRLKFDWKTTTRWRRKNFDLHSIVGFYVSIFALVIAFSGLIMAFNWVYFVTYKTWGGDKAPQFIIPANVSEMVPPDSDENPPINRLFPILVQEYPDYESFEFHYPATDSSSIYVEISSQKGVYYSSDYRFFDQYTLAEIETPGIYGKYSNASLADKVIRMNYDIHVGAIGGLPGKIVAFLISLITATLPVTGVLLWWGRKKKERTKDINLLSIQRKHTQSAFASNSE</sequence>
<dbReference type="PANTHER" id="PTHR34219:SF3">
    <property type="entry name" value="BLL7967 PROTEIN"/>
    <property type="match status" value="1"/>
</dbReference>
<name>A0ABT8KPU3_9BACT</name>
<dbReference type="EMBL" id="JAUJEA010000005">
    <property type="protein sequence ID" value="MDN5202762.1"/>
    <property type="molecule type" value="Genomic_DNA"/>
</dbReference>
<comment type="caution">
    <text evidence="2">The sequence shown here is derived from an EMBL/GenBank/DDBJ whole genome shotgun (WGS) entry which is preliminary data.</text>
</comment>
<reference evidence="2" key="1">
    <citation type="submission" date="2023-06" db="EMBL/GenBank/DDBJ databases">
        <title>Genomic of Parafulvivirga corallium.</title>
        <authorList>
            <person name="Wang G."/>
        </authorList>
    </citation>
    <scope>NUCLEOTIDE SEQUENCE</scope>
    <source>
        <strain evidence="2">BMA10</strain>
    </source>
</reference>
<evidence type="ECO:0000313" key="3">
    <source>
        <dbReference type="Proteomes" id="UP001172082"/>
    </source>
</evidence>
<feature type="transmembrane region" description="Helical" evidence="1">
    <location>
        <begin position="348"/>
        <end position="369"/>
    </location>
</feature>
<dbReference type="RefSeq" id="WP_346752784.1">
    <property type="nucleotide sequence ID" value="NZ_JAUJEA010000005.1"/>
</dbReference>
<evidence type="ECO:0000256" key="1">
    <source>
        <dbReference type="SAM" id="Phobius"/>
    </source>
</evidence>
<accession>A0ABT8KPU3</accession>
<keyword evidence="1" id="KW-0812">Transmembrane</keyword>
<feature type="transmembrane region" description="Helical" evidence="1">
    <location>
        <begin position="15"/>
        <end position="38"/>
    </location>
</feature>
<organism evidence="2 3">
    <name type="scientific">Splendidivirga corallicola</name>
    <dbReference type="NCBI Taxonomy" id="3051826"/>
    <lineage>
        <taxon>Bacteria</taxon>
        <taxon>Pseudomonadati</taxon>
        <taxon>Bacteroidota</taxon>
        <taxon>Cytophagia</taxon>
        <taxon>Cytophagales</taxon>
        <taxon>Splendidivirgaceae</taxon>
        <taxon>Splendidivirga</taxon>
    </lineage>
</organism>
<dbReference type="PROSITE" id="PS51257">
    <property type="entry name" value="PROKAR_LIPOPROTEIN"/>
    <property type="match status" value="1"/>
</dbReference>
<dbReference type="Pfam" id="PF03929">
    <property type="entry name" value="PepSY_TM"/>
    <property type="match status" value="1"/>
</dbReference>
<dbReference type="Proteomes" id="UP001172082">
    <property type="component" value="Unassembled WGS sequence"/>
</dbReference>
<protein>
    <submittedName>
        <fullName evidence="2">PepSY-associated TM helix domain-containing protein</fullName>
    </submittedName>
</protein>